<dbReference type="Proteomes" id="UP000519023">
    <property type="component" value="Unassembled WGS sequence"/>
</dbReference>
<comment type="caution">
    <text evidence="1">The sequence shown here is derived from an EMBL/GenBank/DDBJ whole genome shotgun (WGS) entry which is preliminary data.</text>
</comment>
<name>A0A7X9WYY2_9SPHN</name>
<accession>A0A7X9WYY2</accession>
<dbReference type="RefSeq" id="WP_169574835.1">
    <property type="nucleotide sequence ID" value="NZ_JABBFV010000021.1"/>
</dbReference>
<evidence type="ECO:0000313" key="2">
    <source>
        <dbReference type="Proteomes" id="UP000519023"/>
    </source>
</evidence>
<protein>
    <submittedName>
        <fullName evidence="1">Uncharacterized protein</fullName>
    </submittedName>
</protein>
<sequence length="74" mass="7716">MIAVIVAGATFAAHDCSNAAKTVASKGIQRTFSESPVSLVHISDITDNTLSACGIPRCDERLIVFLAGAEPERA</sequence>
<keyword evidence="2" id="KW-1185">Reference proteome</keyword>
<gene>
    <name evidence="1" type="ORF">HHL08_20305</name>
</gene>
<dbReference type="AlphaFoldDB" id="A0A7X9WYY2"/>
<evidence type="ECO:0000313" key="1">
    <source>
        <dbReference type="EMBL" id="NML12449.1"/>
    </source>
</evidence>
<reference evidence="1 2" key="1">
    <citation type="submission" date="2020-04" db="EMBL/GenBank/DDBJ databases">
        <title>Sphingobium sp. AR-3-1 isolated from Arctic soil.</title>
        <authorList>
            <person name="Dahal R.H."/>
            <person name="Chaudhary D.K."/>
        </authorList>
    </citation>
    <scope>NUCLEOTIDE SEQUENCE [LARGE SCALE GENOMIC DNA]</scope>
    <source>
        <strain evidence="1 2">AR-3-1</strain>
    </source>
</reference>
<proteinExistence type="predicted"/>
<organism evidence="1 2">
    <name type="scientific">Sphingobium psychrophilum</name>
    <dbReference type="NCBI Taxonomy" id="2728834"/>
    <lineage>
        <taxon>Bacteria</taxon>
        <taxon>Pseudomonadati</taxon>
        <taxon>Pseudomonadota</taxon>
        <taxon>Alphaproteobacteria</taxon>
        <taxon>Sphingomonadales</taxon>
        <taxon>Sphingomonadaceae</taxon>
        <taxon>Sphingobium</taxon>
    </lineage>
</organism>
<dbReference type="EMBL" id="JABBFV010000021">
    <property type="protein sequence ID" value="NML12449.1"/>
    <property type="molecule type" value="Genomic_DNA"/>
</dbReference>